<sequence length="171" mass="19304">MTQPTLYIFSGLPGSGKTTLAQELAKHTGALFLRIDTVEQGLRDLCNFKVEGEGYRLSYRIISDNLKLGISAIADSCNPIPLTRKEWQLVALNANARYINIEILCSDQLEHKKRVEERISTIPSLKQPSWQQVVEREYHPWSSPVIRIDTAGKSIQDCANELLTKIAQLPR</sequence>
<gene>
    <name evidence="1" type="ORF">EGH82_01975</name>
</gene>
<name>A0A3N3E6E3_9VIBR</name>
<evidence type="ECO:0000313" key="1">
    <source>
        <dbReference type="EMBL" id="ROV62149.1"/>
    </source>
</evidence>
<dbReference type="InterPro" id="IPR027417">
    <property type="entry name" value="P-loop_NTPase"/>
</dbReference>
<accession>A0A3N3E6E3</accession>
<dbReference type="Gene3D" id="3.40.50.300">
    <property type="entry name" value="P-loop containing nucleotide triphosphate hydrolases"/>
    <property type="match status" value="1"/>
</dbReference>
<dbReference type="Pfam" id="PF13671">
    <property type="entry name" value="AAA_33"/>
    <property type="match status" value="1"/>
</dbReference>
<dbReference type="PANTHER" id="PTHR37807">
    <property type="entry name" value="OS07G0160300 PROTEIN"/>
    <property type="match status" value="1"/>
</dbReference>
<reference evidence="1 2" key="1">
    <citation type="submission" date="2018-11" db="EMBL/GenBank/DDBJ databases">
        <title>Vibrio ponticus strain CAIM 1751 pathogenic for the snapper Lutjanus guttatus.</title>
        <authorList>
            <person name="Soto-Rodriguez S."/>
            <person name="Lozano-Olvera R."/>
            <person name="Gomez-Gil B."/>
        </authorList>
    </citation>
    <scope>NUCLEOTIDE SEQUENCE [LARGE SCALE GENOMIC DNA]</scope>
    <source>
        <strain evidence="1 2">CAIM 1751</strain>
    </source>
</reference>
<dbReference type="EMBL" id="RKIK01000003">
    <property type="protein sequence ID" value="ROV62149.1"/>
    <property type="molecule type" value="Genomic_DNA"/>
</dbReference>
<dbReference type="Proteomes" id="UP000278792">
    <property type="component" value="Unassembled WGS sequence"/>
</dbReference>
<comment type="caution">
    <text evidence="1">The sequence shown here is derived from an EMBL/GenBank/DDBJ whole genome shotgun (WGS) entry which is preliminary data.</text>
</comment>
<dbReference type="RefSeq" id="WP_123780246.1">
    <property type="nucleotide sequence ID" value="NZ_RKIK01000003.1"/>
</dbReference>
<organism evidence="1 2">
    <name type="scientific">Vibrio ponticus</name>
    <dbReference type="NCBI Taxonomy" id="265668"/>
    <lineage>
        <taxon>Bacteria</taxon>
        <taxon>Pseudomonadati</taxon>
        <taxon>Pseudomonadota</taxon>
        <taxon>Gammaproteobacteria</taxon>
        <taxon>Vibrionales</taxon>
        <taxon>Vibrionaceae</taxon>
        <taxon>Vibrio</taxon>
    </lineage>
</organism>
<evidence type="ECO:0000313" key="2">
    <source>
        <dbReference type="Proteomes" id="UP000278792"/>
    </source>
</evidence>
<dbReference type="SUPFAM" id="SSF52540">
    <property type="entry name" value="P-loop containing nucleoside triphosphate hydrolases"/>
    <property type="match status" value="1"/>
</dbReference>
<dbReference type="AlphaFoldDB" id="A0A3N3E6E3"/>
<dbReference type="PANTHER" id="PTHR37807:SF3">
    <property type="entry name" value="OS07G0160300 PROTEIN"/>
    <property type="match status" value="1"/>
</dbReference>
<protein>
    <submittedName>
        <fullName evidence="1">AAA family ATPase</fullName>
    </submittedName>
</protein>
<proteinExistence type="predicted"/>